<evidence type="ECO:0000313" key="3">
    <source>
        <dbReference type="EMBL" id="CEM49241.1"/>
    </source>
</evidence>
<keyword evidence="2" id="KW-1133">Transmembrane helix</keyword>
<sequence>MKVPEESSGVGGRRRLGRRSARADEDCGNWESGGWTESLCNSAAAGECGCTGEAAALMQTEYGFFASVLLDVISSPDLSVLWQFEKAEEGLSADNLALWVFVLLLLGFLCHLVIALKTDVWSPRSPLSVLESAYLSNRPVLAAAWDSHHSPQWGTPRYFLQRLQDIATDAATVAEGRYQHAFSIEAAYPLTLPKRPPEIEPVGGESEGATAGEREAEEASGDLEGGGGIIGYRQTDLVCLLMHDALKVRKQIQVQSLLIKRKKEREADTSVVVVEPETCLIEDRNLSADHLHSEQPTSAPLWDVRPPPILPVSLRFSLFSRWRRDVRAFPFQEEGWDHIAAARFLVQSGAFRERLEQLARQQAGRWALARDLLRRFIRQRRSAGGRGAGEGRDQFCQALGGGEDRQAAESHRGDSQKPLLFSITLRGFLLPWSSAPSEESASAQRVRATEFGLEDRPAAQKRASVAESIRRASIPVVPPRLCQEDSWRSEHISVQMKVSPRGFLKITTSLGANEESLSGAVPPPLLKGFGLRGRHGRYDGLVIPPACIVKARLLFSPSAPSQHDLSVFGCSLRGGRVEGQAVESNASNRTEASRFLQADFWQEKRIPTDKTEIHGGGRTERDSHWQSLLTSRLAGPPTERLQWLKEDASVSILRLFVRCPNSPSGIVGLDISRVREVECTATAAEGRQRGFTEISSSGDSSLEERVDLLAQGAGEMMNQQGSFSGGESSLEERVDFMIQGVGEMLEQVEIPEEVTDHAFEGPEQRQETYMRGGSDLHSSSSEKSQVIEEPGRSSSLKVPFEETSENVSAMVVRGQEEGRGMEAEKEADPDVQLVAGKVQVQELAGGEDGRIQQKAEAEDGEALVNLSLLILEGEERLREISRALPIWEGLENQIESDMKRLRFFSWSAGYLHFRLFFFPLLSLVFGVGSRRSPGVSRSVRVLERWTSTLSWLFFILLFFGVLSTDVPIFDDQMTATEFLVATIRTFNEKALLAIVFVYAFTLPVRWTAQFFLHPHTPQLPLLKNVSVLHRRGQAVEAQDVNAVLWEAPFVVPPSQRRKECRHRCQRRKKDTKDNTHQVMSVSMSILPPSYRHREKVEGLVRWRREEIKREKERGMEERHMQENNRRGSERSDRAAEEGAGVFRASKKWILPEAYRAYWLHRQKKREIYGVVFCLSCSFFCFFYFSLFALVYPIRTANVIEMTQSALGLFLVNGIVRPLTLAAFVGISCSVLVNILHRPDIAL</sequence>
<dbReference type="AlphaFoldDB" id="A0A0G4HXK8"/>
<name>A0A0G4HXK8_9ALVE</name>
<dbReference type="PhylomeDB" id="A0A0G4HXK8"/>
<feature type="transmembrane region" description="Helical" evidence="2">
    <location>
        <begin position="1167"/>
        <end position="1193"/>
    </location>
</feature>
<feature type="region of interest" description="Disordered" evidence="1">
    <location>
        <begin position="383"/>
        <end position="413"/>
    </location>
</feature>
<feature type="transmembrane region" description="Helical" evidence="2">
    <location>
        <begin position="989"/>
        <end position="1008"/>
    </location>
</feature>
<reference evidence="3" key="1">
    <citation type="submission" date="2014-11" db="EMBL/GenBank/DDBJ databases">
        <authorList>
            <person name="Otto D Thomas"/>
            <person name="Naeem Raeece"/>
        </authorList>
    </citation>
    <scope>NUCLEOTIDE SEQUENCE</scope>
</reference>
<keyword evidence="2" id="KW-0472">Membrane</keyword>
<feature type="region of interest" description="Disordered" evidence="1">
    <location>
        <begin position="761"/>
        <end position="797"/>
    </location>
</feature>
<gene>
    <name evidence="3" type="ORF">Cvel_9284</name>
</gene>
<accession>A0A0G4HXK8</accession>
<feature type="transmembrane region" description="Helical" evidence="2">
    <location>
        <begin position="96"/>
        <end position="116"/>
    </location>
</feature>
<keyword evidence="2" id="KW-0812">Transmembrane</keyword>
<dbReference type="EMBL" id="CDMZ01004271">
    <property type="protein sequence ID" value="CEM49241.1"/>
    <property type="molecule type" value="Genomic_DNA"/>
</dbReference>
<feature type="region of interest" description="Disordered" evidence="1">
    <location>
        <begin position="1112"/>
        <end position="1134"/>
    </location>
</feature>
<evidence type="ECO:0000256" key="1">
    <source>
        <dbReference type="SAM" id="MobiDB-lite"/>
    </source>
</evidence>
<dbReference type="VEuPathDB" id="CryptoDB:Cvel_9284"/>
<feature type="compositionally biased region" description="Basic and acidic residues" evidence="1">
    <location>
        <begin position="402"/>
        <end position="413"/>
    </location>
</feature>
<organism evidence="3">
    <name type="scientific">Chromera velia CCMP2878</name>
    <dbReference type="NCBI Taxonomy" id="1169474"/>
    <lineage>
        <taxon>Eukaryota</taxon>
        <taxon>Sar</taxon>
        <taxon>Alveolata</taxon>
        <taxon>Colpodellida</taxon>
        <taxon>Chromeraceae</taxon>
        <taxon>Chromera</taxon>
    </lineage>
</organism>
<protein>
    <submittedName>
        <fullName evidence="3">Uncharacterized protein</fullName>
    </submittedName>
</protein>
<feature type="transmembrane region" description="Helical" evidence="2">
    <location>
        <begin position="903"/>
        <end position="928"/>
    </location>
</feature>
<feature type="transmembrane region" description="Helical" evidence="2">
    <location>
        <begin position="949"/>
        <end position="969"/>
    </location>
</feature>
<feature type="transmembrane region" description="Helical" evidence="2">
    <location>
        <begin position="1213"/>
        <end position="1235"/>
    </location>
</feature>
<proteinExistence type="predicted"/>
<evidence type="ECO:0000256" key="2">
    <source>
        <dbReference type="SAM" id="Phobius"/>
    </source>
</evidence>
<feature type="region of interest" description="Disordered" evidence="1">
    <location>
        <begin position="195"/>
        <end position="223"/>
    </location>
</feature>